<dbReference type="Proteomes" id="UP000035579">
    <property type="component" value="Chromosome"/>
</dbReference>
<dbReference type="KEGG" id="age:AA314_07495"/>
<evidence type="ECO:0000313" key="1">
    <source>
        <dbReference type="EMBL" id="AKJ05869.1"/>
    </source>
</evidence>
<proteinExistence type="predicted"/>
<evidence type="ECO:0000313" key="2">
    <source>
        <dbReference type="Proteomes" id="UP000035579"/>
    </source>
</evidence>
<name>A0AAC8QE98_9BACT</name>
<gene>
    <name evidence="1" type="ORF">AA314_07495</name>
</gene>
<sequence length="37" mass="4036">MTLTLSLSQGERVVALKIGFPGAQEPAARFWSSCQRV</sequence>
<reference evidence="1 2" key="1">
    <citation type="submission" date="2015-05" db="EMBL/GenBank/DDBJ databases">
        <title>Genome assembly of Archangium gephyra DSM 2261.</title>
        <authorList>
            <person name="Sharma G."/>
            <person name="Subramanian S."/>
        </authorList>
    </citation>
    <scope>NUCLEOTIDE SEQUENCE [LARGE SCALE GENOMIC DNA]</scope>
    <source>
        <strain evidence="1 2">DSM 2261</strain>
    </source>
</reference>
<dbReference type="EMBL" id="CP011509">
    <property type="protein sequence ID" value="AKJ05869.1"/>
    <property type="molecule type" value="Genomic_DNA"/>
</dbReference>
<dbReference type="AlphaFoldDB" id="A0AAC8QE98"/>
<protein>
    <submittedName>
        <fullName evidence="1">Uncharacterized protein</fullName>
    </submittedName>
</protein>
<organism evidence="1 2">
    <name type="scientific">Archangium gephyra</name>
    <dbReference type="NCBI Taxonomy" id="48"/>
    <lineage>
        <taxon>Bacteria</taxon>
        <taxon>Pseudomonadati</taxon>
        <taxon>Myxococcota</taxon>
        <taxon>Myxococcia</taxon>
        <taxon>Myxococcales</taxon>
        <taxon>Cystobacterineae</taxon>
        <taxon>Archangiaceae</taxon>
        <taxon>Archangium</taxon>
    </lineage>
</organism>
<accession>A0AAC8QE98</accession>